<keyword evidence="3" id="KW-0256">Endoplasmic reticulum</keyword>
<evidence type="ECO:0000256" key="1">
    <source>
        <dbReference type="ARBA" id="ARBA00004240"/>
    </source>
</evidence>
<keyword evidence="7" id="KW-1185">Reference proteome</keyword>
<dbReference type="PANTHER" id="PTHR45679:SF6">
    <property type="entry name" value="ER DEGRADATION-ENHANCING ALPHA-MANNOSIDASE-LIKE PROTEIN 2"/>
    <property type="match status" value="1"/>
</dbReference>
<dbReference type="InterPro" id="IPR036026">
    <property type="entry name" value="Seven-hairpin_glycosidases"/>
</dbReference>
<dbReference type="InterPro" id="IPR044674">
    <property type="entry name" value="EDEM1/2/3"/>
</dbReference>
<reference evidence="6 7" key="1">
    <citation type="submission" date="2018-11" db="EMBL/GenBank/DDBJ databases">
        <authorList>
            <consortium name="Pathogen Informatics"/>
        </authorList>
    </citation>
    <scope>NUCLEOTIDE SEQUENCE [LARGE SCALE GENOMIC DNA]</scope>
</reference>
<dbReference type="InterPro" id="IPR001382">
    <property type="entry name" value="Glyco_hydro_47"/>
</dbReference>
<dbReference type="InterPro" id="IPR012341">
    <property type="entry name" value="6hp_glycosidase-like_sf"/>
</dbReference>
<keyword evidence="5" id="KW-0378">Hydrolase</keyword>
<keyword evidence="4" id="KW-0325">Glycoprotein</keyword>
<protein>
    <recommendedName>
        <fullName evidence="5">alpha-1,2-Mannosidase</fullName>
        <ecNumber evidence="5">3.2.1.-</ecNumber>
    </recommendedName>
</protein>
<dbReference type="EMBL" id="UYRU01074532">
    <property type="protein sequence ID" value="VDN24747.1"/>
    <property type="molecule type" value="Genomic_DNA"/>
</dbReference>
<dbReference type="GO" id="GO:0016020">
    <property type="term" value="C:membrane"/>
    <property type="evidence" value="ECO:0007669"/>
    <property type="project" value="InterPro"/>
</dbReference>
<dbReference type="GO" id="GO:1904380">
    <property type="term" value="P:endoplasmic reticulum mannose trimming"/>
    <property type="evidence" value="ECO:0007669"/>
    <property type="project" value="InterPro"/>
</dbReference>
<dbReference type="PRINTS" id="PR00747">
    <property type="entry name" value="GLYHDRLASE47"/>
</dbReference>
<dbReference type="Proteomes" id="UP000281553">
    <property type="component" value="Unassembled WGS sequence"/>
</dbReference>
<dbReference type="EC" id="3.2.1.-" evidence="5"/>
<dbReference type="GO" id="GO:0004571">
    <property type="term" value="F:mannosyl-oligosaccharide 1,2-alpha-mannosidase activity"/>
    <property type="evidence" value="ECO:0007669"/>
    <property type="project" value="InterPro"/>
</dbReference>
<dbReference type="GO" id="GO:0005509">
    <property type="term" value="F:calcium ion binding"/>
    <property type="evidence" value="ECO:0007669"/>
    <property type="project" value="InterPro"/>
</dbReference>
<name>A0A3P7MN47_DIBLA</name>
<sequence length="314" mass="36423">MEQSSDLHLLKERVKRIFYHSYDNYLQHAYPYDELRPLTCDGQDTWGSFSLTLVDSLDTLVVLGNFTEFRRAVELLLENLDPNKNVNVSVFETNIRGMLYCFSLSRFQWSVVYYLLIFLPRGLGWIQSLDGRATEDCWTSRNGDLRYEKAALRALRALWSHRSPLGLIGNHINVLTGEWVGSEATIGAGVDSYFEYLLKGAIMFRLPELDAMFRDYREIIRKHMKFGSWHYMVSMKQGSVTSPLFQSLEAFWPGVLALAGDIEEAKESLLQYHQVWKKYGFLPEMYDINSGRPVSGRSAYPLRPGVYSYLYFYL</sequence>
<evidence type="ECO:0000256" key="5">
    <source>
        <dbReference type="RuleBase" id="RU361193"/>
    </source>
</evidence>
<comment type="similarity">
    <text evidence="2 5">Belongs to the glycosyl hydrolase 47 family.</text>
</comment>
<gene>
    <name evidence="6" type="ORF">DILT_LOCUS14497</name>
</gene>
<evidence type="ECO:0000256" key="2">
    <source>
        <dbReference type="ARBA" id="ARBA00007658"/>
    </source>
</evidence>
<comment type="subcellular location">
    <subcellularLocation>
        <location evidence="1">Endoplasmic reticulum</location>
    </subcellularLocation>
</comment>
<dbReference type="GO" id="GO:0044322">
    <property type="term" value="C:endoplasmic reticulum quality control compartment"/>
    <property type="evidence" value="ECO:0007669"/>
    <property type="project" value="GOC"/>
</dbReference>
<evidence type="ECO:0000313" key="6">
    <source>
        <dbReference type="EMBL" id="VDN24747.1"/>
    </source>
</evidence>
<dbReference type="Gene3D" id="1.50.10.10">
    <property type="match status" value="2"/>
</dbReference>
<evidence type="ECO:0000256" key="4">
    <source>
        <dbReference type="ARBA" id="ARBA00023180"/>
    </source>
</evidence>
<proteinExistence type="inferred from homology"/>
<evidence type="ECO:0000313" key="7">
    <source>
        <dbReference type="Proteomes" id="UP000281553"/>
    </source>
</evidence>
<dbReference type="PANTHER" id="PTHR45679">
    <property type="entry name" value="ER DEGRADATION-ENHANCING ALPHA-MANNOSIDASE-LIKE PROTEIN 2"/>
    <property type="match status" value="1"/>
</dbReference>
<dbReference type="GO" id="GO:0005975">
    <property type="term" value="P:carbohydrate metabolic process"/>
    <property type="evidence" value="ECO:0007669"/>
    <property type="project" value="InterPro"/>
</dbReference>
<organism evidence="6 7">
    <name type="scientific">Dibothriocephalus latus</name>
    <name type="common">Fish tapeworm</name>
    <name type="synonym">Diphyllobothrium latum</name>
    <dbReference type="NCBI Taxonomy" id="60516"/>
    <lineage>
        <taxon>Eukaryota</taxon>
        <taxon>Metazoa</taxon>
        <taxon>Spiralia</taxon>
        <taxon>Lophotrochozoa</taxon>
        <taxon>Platyhelminthes</taxon>
        <taxon>Cestoda</taxon>
        <taxon>Eucestoda</taxon>
        <taxon>Diphyllobothriidea</taxon>
        <taxon>Diphyllobothriidae</taxon>
        <taxon>Dibothriocephalus</taxon>
    </lineage>
</organism>
<dbReference type="OrthoDB" id="8118055at2759"/>
<dbReference type="AlphaFoldDB" id="A0A3P7MN47"/>
<dbReference type="Pfam" id="PF01532">
    <property type="entry name" value="Glyco_hydro_47"/>
    <property type="match status" value="2"/>
</dbReference>
<dbReference type="SUPFAM" id="SSF48225">
    <property type="entry name" value="Seven-hairpin glycosidases"/>
    <property type="match status" value="1"/>
</dbReference>
<accession>A0A3P7MN47</accession>
<keyword evidence="5" id="KW-0326">Glycosidase</keyword>
<evidence type="ECO:0000256" key="3">
    <source>
        <dbReference type="ARBA" id="ARBA00022824"/>
    </source>
</evidence>